<feature type="domain" description="CCAAT-binding factor" evidence="2">
    <location>
        <begin position="4"/>
        <end position="40"/>
    </location>
</feature>
<dbReference type="Pfam" id="PF03914">
    <property type="entry name" value="CBF"/>
    <property type="match status" value="1"/>
</dbReference>
<keyword evidence="4" id="KW-1185">Reference proteome</keyword>
<dbReference type="InterPro" id="IPR005612">
    <property type="entry name" value="CCAAT-binding_factor"/>
</dbReference>
<gene>
    <name evidence="3" type="ORF">V8G54_023496</name>
</gene>
<evidence type="ECO:0000256" key="1">
    <source>
        <dbReference type="ARBA" id="ARBA00007797"/>
    </source>
</evidence>
<dbReference type="GO" id="GO:0003682">
    <property type="term" value="F:chromatin binding"/>
    <property type="evidence" value="ECO:0007669"/>
    <property type="project" value="TreeGrafter"/>
</dbReference>
<dbReference type="GO" id="GO:0006270">
    <property type="term" value="P:DNA replication initiation"/>
    <property type="evidence" value="ECO:0007669"/>
    <property type="project" value="TreeGrafter"/>
</dbReference>
<dbReference type="EMBL" id="CP144694">
    <property type="protein sequence ID" value="WVZ02690.1"/>
    <property type="molecule type" value="Genomic_DNA"/>
</dbReference>
<protein>
    <recommendedName>
        <fullName evidence="2">CCAAT-binding factor domain-containing protein</fullName>
    </recommendedName>
</protein>
<evidence type="ECO:0000313" key="3">
    <source>
        <dbReference type="EMBL" id="WVZ02690.1"/>
    </source>
</evidence>
<accession>A0AAQ3N4U8</accession>
<dbReference type="GO" id="GO:0005730">
    <property type="term" value="C:nucleolus"/>
    <property type="evidence" value="ECO:0007669"/>
    <property type="project" value="TreeGrafter"/>
</dbReference>
<organism evidence="3 4">
    <name type="scientific">Vigna mungo</name>
    <name type="common">Black gram</name>
    <name type="synonym">Phaseolus mungo</name>
    <dbReference type="NCBI Taxonomy" id="3915"/>
    <lineage>
        <taxon>Eukaryota</taxon>
        <taxon>Viridiplantae</taxon>
        <taxon>Streptophyta</taxon>
        <taxon>Embryophyta</taxon>
        <taxon>Tracheophyta</taxon>
        <taxon>Spermatophyta</taxon>
        <taxon>Magnoliopsida</taxon>
        <taxon>eudicotyledons</taxon>
        <taxon>Gunneridae</taxon>
        <taxon>Pentapetalae</taxon>
        <taxon>rosids</taxon>
        <taxon>fabids</taxon>
        <taxon>Fabales</taxon>
        <taxon>Fabaceae</taxon>
        <taxon>Papilionoideae</taxon>
        <taxon>50 kb inversion clade</taxon>
        <taxon>NPAAA clade</taxon>
        <taxon>indigoferoid/millettioid clade</taxon>
        <taxon>Phaseoleae</taxon>
        <taxon>Vigna</taxon>
    </lineage>
</organism>
<evidence type="ECO:0000259" key="2">
    <source>
        <dbReference type="Pfam" id="PF03914"/>
    </source>
</evidence>
<dbReference type="PANTHER" id="PTHR14428:SF5">
    <property type="entry name" value="NUCLEOLAR COMPLEX PROTEIN 3 HOMOLOG"/>
    <property type="match status" value="1"/>
</dbReference>
<reference evidence="3 4" key="1">
    <citation type="journal article" date="2023" name="Life. Sci Alliance">
        <title>Evolutionary insights into 3D genome organization and epigenetic landscape of Vigna mungo.</title>
        <authorList>
            <person name="Junaid A."/>
            <person name="Singh B."/>
            <person name="Bhatia S."/>
        </authorList>
    </citation>
    <scope>NUCLEOTIDE SEQUENCE [LARGE SCALE GENOMIC DNA]</scope>
    <source>
        <strain evidence="3">Urdbean</strain>
    </source>
</reference>
<dbReference type="PANTHER" id="PTHR14428">
    <property type="entry name" value="NUCLEOLAR COMPLEX PROTEIN 3"/>
    <property type="match status" value="1"/>
</dbReference>
<name>A0AAQ3N4U8_VIGMU</name>
<proteinExistence type="inferred from homology"/>
<dbReference type="InterPro" id="IPR016903">
    <property type="entry name" value="Nucleolar_cplx-assoc_3"/>
</dbReference>
<sequence length="159" mass="18075">MIFKYLPYSTDPNLSGALASVLWELNLLSSHYHTAISTLASGISSMSTAHNQVLLSKSSPQLAFKEMSLDQELCFTQRSGSIKLKNKKRTNGPAASIGSTTVKSSFDDNELQRKLVSHFMVHHDIKENERMRKELDRTALSLQLYEQYKKQKKQSKPRR</sequence>
<evidence type="ECO:0000313" key="4">
    <source>
        <dbReference type="Proteomes" id="UP001374535"/>
    </source>
</evidence>
<dbReference type="Proteomes" id="UP001374535">
    <property type="component" value="Chromosome 7"/>
</dbReference>
<dbReference type="AlphaFoldDB" id="A0AAQ3N4U8"/>
<comment type="similarity">
    <text evidence="1">Belongs to the CBF/MAK21 family.</text>
</comment>